<dbReference type="EMBL" id="GBRH01239194">
    <property type="protein sequence ID" value="JAD58701.1"/>
    <property type="molecule type" value="Transcribed_RNA"/>
</dbReference>
<reference evidence="1" key="1">
    <citation type="submission" date="2014-09" db="EMBL/GenBank/DDBJ databases">
        <authorList>
            <person name="Magalhaes I.L.F."/>
            <person name="Oliveira U."/>
            <person name="Santos F.R."/>
            <person name="Vidigal T.H.D.A."/>
            <person name="Brescovit A.D."/>
            <person name="Santos A.J."/>
        </authorList>
    </citation>
    <scope>NUCLEOTIDE SEQUENCE</scope>
    <source>
        <tissue evidence="1">Shoot tissue taken approximately 20 cm above the soil surface</tissue>
    </source>
</reference>
<sequence length="49" mass="5792">MCKETTQRNNLAANIYVVHGITFSDLLHFFAEHCLLEYSKHPVKWKFPI</sequence>
<evidence type="ECO:0000313" key="1">
    <source>
        <dbReference type="EMBL" id="JAD58701.1"/>
    </source>
</evidence>
<organism evidence="1">
    <name type="scientific">Arundo donax</name>
    <name type="common">Giant reed</name>
    <name type="synonym">Donax arundinaceus</name>
    <dbReference type="NCBI Taxonomy" id="35708"/>
    <lineage>
        <taxon>Eukaryota</taxon>
        <taxon>Viridiplantae</taxon>
        <taxon>Streptophyta</taxon>
        <taxon>Embryophyta</taxon>
        <taxon>Tracheophyta</taxon>
        <taxon>Spermatophyta</taxon>
        <taxon>Magnoliopsida</taxon>
        <taxon>Liliopsida</taxon>
        <taxon>Poales</taxon>
        <taxon>Poaceae</taxon>
        <taxon>PACMAD clade</taxon>
        <taxon>Arundinoideae</taxon>
        <taxon>Arundineae</taxon>
        <taxon>Arundo</taxon>
    </lineage>
</organism>
<reference evidence="1" key="2">
    <citation type="journal article" date="2015" name="Data Brief">
        <title>Shoot transcriptome of the giant reed, Arundo donax.</title>
        <authorList>
            <person name="Barrero R.A."/>
            <person name="Guerrero F.D."/>
            <person name="Moolhuijzen P."/>
            <person name="Goolsby J.A."/>
            <person name="Tidwell J."/>
            <person name="Bellgard S.E."/>
            <person name="Bellgard M.I."/>
        </authorList>
    </citation>
    <scope>NUCLEOTIDE SEQUENCE</scope>
    <source>
        <tissue evidence="1">Shoot tissue taken approximately 20 cm above the soil surface</tissue>
    </source>
</reference>
<accession>A0A0A9B5S4</accession>
<protein>
    <submittedName>
        <fullName evidence="1">Uncharacterized protein</fullName>
    </submittedName>
</protein>
<dbReference type="AlphaFoldDB" id="A0A0A9B5S4"/>
<proteinExistence type="predicted"/>
<name>A0A0A9B5S4_ARUDO</name>